<feature type="transmembrane region" description="Helical" evidence="6">
    <location>
        <begin position="144"/>
        <end position="161"/>
    </location>
</feature>
<feature type="transmembrane region" description="Helical" evidence="6">
    <location>
        <begin position="29"/>
        <end position="47"/>
    </location>
</feature>
<evidence type="ECO:0000313" key="8">
    <source>
        <dbReference type="Proteomes" id="UP000011717"/>
    </source>
</evidence>
<evidence type="ECO:0000256" key="1">
    <source>
        <dbReference type="ARBA" id="ARBA00004651"/>
    </source>
</evidence>
<comment type="caution">
    <text evidence="7">The sequence shown here is derived from an EMBL/GenBank/DDBJ whole genome shotgun (WGS) entry which is preliminary data.</text>
</comment>
<dbReference type="RefSeq" id="WP_008602164.1">
    <property type="nucleotide sequence ID" value="NZ_AMRV01000005.1"/>
</dbReference>
<sequence>MTRKGEGAIPLEIAYCGPAPLPGDWLARWNVDPVLLTVLALCALWAFRLPGRARFSAFSALTVLTIVFVSPLCALSSALFSARSVHHILLVTVAAPLLAAALPKRDPRDGQTSNGAALPFALSTLVLWAWHLPGFYTAALESTPLYWVMQASLFGTALWFWRSVLHARASMPLAALTLAAAAGQMGLLGAILTFAPEPLYPHHWLAPLTYGLSPLEDQQLAGLIMWVPAMLPYAAAAMLIARRAWPQESLSQAGTAATGLQ</sequence>
<gene>
    <name evidence="7" type="ORF">C725_1866</name>
</gene>
<keyword evidence="8" id="KW-1185">Reference proteome</keyword>
<dbReference type="EMBL" id="AMRV01000005">
    <property type="protein sequence ID" value="EMD82826.1"/>
    <property type="molecule type" value="Genomic_DNA"/>
</dbReference>
<keyword evidence="5 6" id="KW-0472">Membrane</keyword>
<feature type="transmembrane region" description="Helical" evidence="6">
    <location>
        <begin position="59"/>
        <end position="79"/>
    </location>
</feature>
<proteinExistence type="predicted"/>
<feature type="transmembrane region" description="Helical" evidence="6">
    <location>
        <begin position="115"/>
        <end position="132"/>
    </location>
</feature>
<comment type="subcellular location">
    <subcellularLocation>
        <location evidence="1">Cell membrane</location>
        <topology evidence="1">Multi-pass membrane protein</topology>
    </subcellularLocation>
</comment>
<reference evidence="7 8" key="1">
    <citation type="journal article" date="2013" name="Genome Announc.">
        <title>Draft Genome Sequence of Strain JLT2015T, Belonging to the Family Sphingomonadaceae of the Alphaproteobacteria.</title>
        <authorList>
            <person name="Tang K."/>
            <person name="Liu K."/>
            <person name="Li S."/>
            <person name="Jiao N."/>
        </authorList>
    </citation>
    <scope>NUCLEOTIDE SEQUENCE [LARGE SCALE GENOMIC DNA]</scope>
    <source>
        <strain evidence="7 8">JLT2015</strain>
    </source>
</reference>
<dbReference type="GO" id="GO:0005886">
    <property type="term" value="C:plasma membrane"/>
    <property type="evidence" value="ECO:0007669"/>
    <property type="project" value="UniProtKB-SubCell"/>
</dbReference>
<name>M2TM64_9SPHN</name>
<accession>M2TM64</accession>
<feature type="transmembrane region" description="Helical" evidence="6">
    <location>
        <begin position="220"/>
        <end position="241"/>
    </location>
</feature>
<evidence type="ECO:0000256" key="5">
    <source>
        <dbReference type="ARBA" id="ARBA00023136"/>
    </source>
</evidence>
<evidence type="ECO:0000313" key="7">
    <source>
        <dbReference type="EMBL" id="EMD82826.1"/>
    </source>
</evidence>
<evidence type="ECO:0000256" key="6">
    <source>
        <dbReference type="SAM" id="Phobius"/>
    </source>
</evidence>
<dbReference type="PATRIC" id="fig|1234595.3.peg.1869"/>
<protein>
    <recommendedName>
        <fullName evidence="9">Cytochrome c oxidase assembly protein</fullName>
    </recommendedName>
</protein>
<evidence type="ECO:0000256" key="3">
    <source>
        <dbReference type="ARBA" id="ARBA00022692"/>
    </source>
</evidence>
<feature type="transmembrane region" description="Helical" evidence="6">
    <location>
        <begin position="173"/>
        <end position="195"/>
    </location>
</feature>
<evidence type="ECO:0000256" key="2">
    <source>
        <dbReference type="ARBA" id="ARBA00022475"/>
    </source>
</evidence>
<dbReference type="Pfam" id="PF09678">
    <property type="entry name" value="Caa3_CtaG"/>
    <property type="match status" value="1"/>
</dbReference>
<evidence type="ECO:0008006" key="9">
    <source>
        <dbReference type="Google" id="ProtNLM"/>
    </source>
</evidence>
<keyword evidence="4 6" id="KW-1133">Transmembrane helix</keyword>
<dbReference type="InterPro" id="IPR019108">
    <property type="entry name" value="Caa3_assmbl_CtaG-rel"/>
</dbReference>
<keyword evidence="2" id="KW-1003">Cell membrane</keyword>
<keyword evidence="3 6" id="KW-0812">Transmembrane</keyword>
<organism evidence="7 8">
    <name type="scientific">Pacificimonas flava</name>
    <dbReference type="NCBI Taxonomy" id="1234595"/>
    <lineage>
        <taxon>Bacteria</taxon>
        <taxon>Pseudomonadati</taxon>
        <taxon>Pseudomonadota</taxon>
        <taxon>Alphaproteobacteria</taxon>
        <taxon>Sphingomonadales</taxon>
        <taxon>Sphingosinicellaceae</taxon>
        <taxon>Pacificimonas</taxon>
    </lineage>
</organism>
<dbReference type="AlphaFoldDB" id="M2TM64"/>
<feature type="transmembrane region" description="Helical" evidence="6">
    <location>
        <begin position="85"/>
        <end position="103"/>
    </location>
</feature>
<dbReference type="Proteomes" id="UP000011717">
    <property type="component" value="Unassembled WGS sequence"/>
</dbReference>
<evidence type="ECO:0000256" key="4">
    <source>
        <dbReference type="ARBA" id="ARBA00022989"/>
    </source>
</evidence>